<evidence type="ECO:0000256" key="10">
    <source>
        <dbReference type="SAM" id="MobiDB-lite"/>
    </source>
</evidence>
<comment type="subcellular location">
    <subcellularLocation>
        <location evidence="1">Cell membrane</location>
        <topology evidence="1">Peripheral membrane protein</topology>
    </subcellularLocation>
</comment>
<dbReference type="InterPro" id="IPR027417">
    <property type="entry name" value="P-loop_NTPase"/>
</dbReference>
<gene>
    <name evidence="11" type="primary">fecE</name>
    <name evidence="11" type="ORF">CXF42_01100</name>
</gene>
<keyword evidence="2" id="KW-0813">Transport</keyword>
<dbReference type="PANTHER" id="PTHR42771">
    <property type="entry name" value="IRON(3+)-HYDROXAMATE IMPORT ATP-BINDING PROTEIN FHUC"/>
    <property type="match status" value="1"/>
</dbReference>
<dbReference type="Proteomes" id="UP000278422">
    <property type="component" value="Unassembled WGS sequence"/>
</dbReference>
<evidence type="ECO:0000256" key="2">
    <source>
        <dbReference type="ARBA" id="ARBA00022448"/>
    </source>
</evidence>
<evidence type="ECO:0000256" key="7">
    <source>
        <dbReference type="ARBA" id="ARBA00023004"/>
    </source>
</evidence>
<dbReference type="PROSITE" id="PS00211">
    <property type="entry name" value="ABC_TRANSPORTER_1"/>
    <property type="match status" value="1"/>
</dbReference>
<comment type="caution">
    <text evidence="11">The sequence shown here is derived from an EMBL/GenBank/DDBJ whole genome shotgun (WGS) entry which is preliminary data.</text>
</comment>
<accession>A0A3R8QLH7</accession>
<dbReference type="GO" id="GO:0005886">
    <property type="term" value="C:plasma membrane"/>
    <property type="evidence" value="ECO:0007669"/>
    <property type="project" value="UniProtKB-SubCell"/>
</dbReference>
<dbReference type="OrthoDB" id="3579586at2"/>
<dbReference type="AlphaFoldDB" id="A0A3R8QLH7"/>
<reference evidence="11 12" key="1">
    <citation type="submission" date="2018-01" db="EMBL/GenBank/DDBJ databases">
        <title>Twenty Corynebacterium bovis Genomes.</title>
        <authorList>
            <person name="Gulvik C.A."/>
        </authorList>
    </citation>
    <scope>NUCLEOTIDE SEQUENCE [LARGE SCALE GENOMIC DNA]</scope>
    <source>
        <strain evidence="11 12">16-2004</strain>
    </source>
</reference>
<evidence type="ECO:0000256" key="5">
    <source>
        <dbReference type="ARBA" id="ARBA00022741"/>
    </source>
</evidence>
<sequence length="279" mass="30270">MTSAHLSPSDPVEDTPPRLSTRSLSGGYARRPVLHSVDVTVPDGGFTVIVGPNACGKSTLLRSLARMLPVREGQVVLDGRPITDYRTKEVARRLAVLPQSPTAPEGITVGDLVSRGRYPHQGLFRQWSADDRRAVDAALRATGTDGLADRPVSDLSGGQRQKVWIATALAQDTPILLLDEPTTFLDIAHQIEVLTLARSLHREGTTVVMVLHELALAFRYATHLIVMKEGRVVAQGPVTEVVTEDLIREVYDLPCRILPDPVSGRPIVVPLDPDDPDGP</sequence>
<evidence type="ECO:0000256" key="1">
    <source>
        <dbReference type="ARBA" id="ARBA00004202"/>
    </source>
</evidence>
<dbReference type="CDD" id="cd03214">
    <property type="entry name" value="ABC_Iron-Siderophores_B12_Hemin"/>
    <property type="match status" value="1"/>
</dbReference>
<keyword evidence="3" id="KW-1003">Cell membrane</keyword>
<dbReference type="InterPro" id="IPR017871">
    <property type="entry name" value="ABC_transporter-like_CS"/>
</dbReference>
<dbReference type="InterPro" id="IPR051535">
    <property type="entry name" value="Siderophore_ABC-ATPase"/>
</dbReference>
<evidence type="ECO:0000313" key="12">
    <source>
        <dbReference type="Proteomes" id="UP000278422"/>
    </source>
</evidence>
<dbReference type="Gene3D" id="3.40.50.300">
    <property type="entry name" value="P-loop containing nucleotide triphosphate hydrolases"/>
    <property type="match status" value="1"/>
</dbReference>
<keyword evidence="4" id="KW-0410">Iron transport</keyword>
<evidence type="ECO:0000256" key="9">
    <source>
        <dbReference type="ARBA" id="ARBA00023136"/>
    </source>
</evidence>
<keyword evidence="8" id="KW-0406">Ion transport</keyword>
<dbReference type="GO" id="GO:0006826">
    <property type="term" value="P:iron ion transport"/>
    <property type="evidence" value="ECO:0007669"/>
    <property type="project" value="UniProtKB-KW"/>
</dbReference>
<name>A0A3R8QLH7_9CORY</name>
<dbReference type="Pfam" id="PF00005">
    <property type="entry name" value="ABC_tran"/>
    <property type="match status" value="1"/>
</dbReference>
<proteinExistence type="predicted"/>
<keyword evidence="6 11" id="KW-0067">ATP-binding</keyword>
<evidence type="ECO:0000256" key="4">
    <source>
        <dbReference type="ARBA" id="ARBA00022496"/>
    </source>
</evidence>
<evidence type="ECO:0000256" key="3">
    <source>
        <dbReference type="ARBA" id="ARBA00022475"/>
    </source>
</evidence>
<dbReference type="InterPro" id="IPR003439">
    <property type="entry name" value="ABC_transporter-like_ATP-bd"/>
</dbReference>
<dbReference type="FunFam" id="3.40.50.300:FF:000134">
    <property type="entry name" value="Iron-enterobactin ABC transporter ATP-binding protein"/>
    <property type="match status" value="1"/>
</dbReference>
<dbReference type="InterPro" id="IPR003593">
    <property type="entry name" value="AAA+_ATPase"/>
</dbReference>
<dbReference type="PANTHER" id="PTHR42771:SF2">
    <property type="entry name" value="IRON(3+)-HYDROXAMATE IMPORT ATP-BINDING PROTEIN FHUC"/>
    <property type="match status" value="1"/>
</dbReference>
<dbReference type="SMART" id="SM00382">
    <property type="entry name" value="AAA"/>
    <property type="match status" value="1"/>
</dbReference>
<dbReference type="EMBL" id="PQNQ01000002">
    <property type="protein sequence ID" value="RRQ05418.1"/>
    <property type="molecule type" value="Genomic_DNA"/>
</dbReference>
<feature type="region of interest" description="Disordered" evidence="10">
    <location>
        <begin position="1"/>
        <end position="26"/>
    </location>
</feature>
<dbReference type="GO" id="GO:0016887">
    <property type="term" value="F:ATP hydrolysis activity"/>
    <property type="evidence" value="ECO:0007669"/>
    <property type="project" value="InterPro"/>
</dbReference>
<protein>
    <submittedName>
        <fullName evidence="11">ABC transporter ATP-binding protein</fullName>
    </submittedName>
</protein>
<organism evidence="11 12">
    <name type="scientific">Corynebacterium bovis</name>
    <dbReference type="NCBI Taxonomy" id="36808"/>
    <lineage>
        <taxon>Bacteria</taxon>
        <taxon>Bacillati</taxon>
        <taxon>Actinomycetota</taxon>
        <taxon>Actinomycetes</taxon>
        <taxon>Mycobacteriales</taxon>
        <taxon>Corynebacteriaceae</taxon>
        <taxon>Corynebacterium</taxon>
    </lineage>
</organism>
<keyword evidence="12" id="KW-1185">Reference proteome</keyword>
<keyword evidence="7" id="KW-0408">Iron</keyword>
<dbReference type="PROSITE" id="PS50893">
    <property type="entry name" value="ABC_TRANSPORTER_2"/>
    <property type="match status" value="1"/>
</dbReference>
<evidence type="ECO:0000256" key="8">
    <source>
        <dbReference type="ARBA" id="ARBA00023065"/>
    </source>
</evidence>
<keyword evidence="5" id="KW-0547">Nucleotide-binding</keyword>
<dbReference type="RefSeq" id="WP_010264334.1">
    <property type="nucleotide sequence ID" value="NZ_CP066067.1"/>
</dbReference>
<evidence type="ECO:0000256" key="6">
    <source>
        <dbReference type="ARBA" id="ARBA00022840"/>
    </source>
</evidence>
<dbReference type="GeneID" id="60807458"/>
<dbReference type="GO" id="GO:0005524">
    <property type="term" value="F:ATP binding"/>
    <property type="evidence" value="ECO:0007669"/>
    <property type="project" value="UniProtKB-KW"/>
</dbReference>
<dbReference type="SUPFAM" id="SSF52540">
    <property type="entry name" value="P-loop containing nucleoside triphosphate hydrolases"/>
    <property type="match status" value="1"/>
</dbReference>
<evidence type="ECO:0000313" key="11">
    <source>
        <dbReference type="EMBL" id="RRQ05418.1"/>
    </source>
</evidence>
<keyword evidence="9" id="KW-0472">Membrane</keyword>